<evidence type="ECO:0000256" key="1">
    <source>
        <dbReference type="ARBA" id="ARBA00004123"/>
    </source>
</evidence>
<dbReference type="GO" id="GO:0003700">
    <property type="term" value="F:DNA-binding transcription factor activity"/>
    <property type="evidence" value="ECO:0007669"/>
    <property type="project" value="InterPro"/>
</dbReference>
<dbReference type="NCBIfam" id="TIGR01557">
    <property type="entry name" value="myb_SHAQKYF"/>
    <property type="match status" value="1"/>
</dbReference>
<evidence type="ECO:0000256" key="4">
    <source>
        <dbReference type="ARBA" id="ARBA00023054"/>
    </source>
</evidence>
<dbReference type="Pfam" id="PF00249">
    <property type="entry name" value="Myb_DNA-binding"/>
    <property type="match status" value="1"/>
</dbReference>
<dbReference type="AlphaFoldDB" id="A0AAN7JTX2"/>
<feature type="compositionally biased region" description="Low complexity" evidence="7">
    <location>
        <begin position="284"/>
        <end position="296"/>
    </location>
</feature>
<dbReference type="InterPro" id="IPR009057">
    <property type="entry name" value="Homeodomain-like_sf"/>
</dbReference>
<comment type="caution">
    <text evidence="9">The sequence shown here is derived from an EMBL/GenBank/DDBJ whole genome shotgun (WGS) entry which is preliminary data.</text>
</comment>
<keyword evidence="3" id="KW-0805">Transcription regulation</keyword>
<feature type="region of interest" description="Disordered" evidence="7">
    <location>
        <begin position="176"/>
        <end position="219"/>
    </location>
</feature>
<evidence type="ECO:0000259" key="8">
    <source>
        <dbReference type="PROSITE" id="PS50848"/>
    </source>
</evidence>
<organism evidence="9 10">
    <name type="scientific">Trapa incisa</name>
    <dbReference type="NCBI Taxonomy" id="236973"/>
    <lineage>
        <taxon>Eukaryota</taxon>
        <taxon>Viridiplantae</taxon>
        <taxon>Streptophyta</taxon>
        <taxon>Embryophyta</taxon>
        <taxon>Tracheophyta</taxon>
        <taxon>Spermatophyta</taxon>
        <taxon>Magnoliopsida</taxon>
        <taxon>eudicotyledons</taxon>
        <taxon>Gunneridae</taxon>
        <taxon>Pentapetalae</taxon>
        <taxon>rosids</taxon>
        <taxon>malvids</taxon>
        <taxon>Myrtales</taxon>
        <taxon>Lythraceae</taxon>
        <taxon>Trapa</taxon>
    </lineage>
</organism>
<dbReference type="CDD" id="cd08870">
    <property type="entry name" value="START_STARD2_7-like"/>
    <property type="match status" value="1"/>
</dbReference>
<name>A0AAN7JTX2_9MYRT</name>
<feature type="region of interest" description="Disordered" evidence="7">
    <location>
        <begin position="1"/>
        <end position="42"/>
    </location>
</feature>
<dbReference type="SUPFAM" id="SSF46689">
    <property type="entry name" value="Homeodomain-like"/>
    <property type="match status" value="1"/>
</dbReference>
<dbReference type="InterPro" id="IPR025756">
    <property type="entry name" value="Myb_CC_LHEQLE"/>
</dbReference>
<dbReference type="Gene3D" id="1.10.10.60">
    <property type="entry name" value="Homeodomain-like"/>
    <property type="match status" value="1"/>
</dbReference>
<keyword evidence="10" id="KW-1185">Reference proteome</keyword>
<reference evidence="9 10" key="1">
    <citation type="journal article" date="2023" name="Hortic Res">
        <title>Pangenome of water caltrop reveals structural variations and asymmetric subgenome divergence after allopolyploidization.</title>
        <authorList>
            <person name="Zhang X."/>
            <person name="Chen Y."/>
            <person name="Wang L."/>
            <person name="Yuan Y."/>
            <person name="Fang M."/>
            <person name="Shi L."/>
            <person name="Lu R."/>
            <person name="Comes H.P."/>
            <person name="Ma Y."/>
            <person name="Chen Y."/>
            <person name="Huang G."/>
            <person name="Zhou Y."/>
            <person name="Zheng Z."/>
            <person name="Qiu Y."/>
        </authorList>
    </citation>
    <scope>NUCLEOTIDE SEQUENCE [LARGE SCALE GENOMIC DNA]</scope>
    <source>
        <tissue evidence="9">Roots</tissue>
    </source>
</reference>
<dbReference type="GO" id="GO:0005634">
    <property type="term" value="C:nucleus"/>
    <property type="evidence" value="ECO:0007669"/>
    <property type="project" value="UniProtKB-SubCell"/>
</dbReference>
<dbReference type="EMBL" id="JAXIOK010000015">
    <property type="protein sequence ID" value="KAK4754228.1"/>
    <property type="molecule type" value="Genomic_DNA"/>
</dbReference>
<feature type="compositionally biased region" description="Low complexity" evidence="7">
    <location>
        <begin position="1"/>
        <end position="14"/>
    </location>
</feature>
<evidence type="ECO:0000256" key="6">
    <source>
        <dbReference type="ARBA" id="ARBA00023242"/>
    </source>
</evidence>
<dbReference type="InterPro" id="IPR023393">
    <property type="entry name" value="START-like_dom_sf"/>
</dbReference>
<dbReference type="InterPro" id="IPR046955">
    <property type="entry name" value="PHR1-like"/>
</dbReference>
<protein>
    <recommendedName>
        <fullName evidence="8">START domain-containing protein</fullName>
    </recommendedName>
</protein>
<dbReference type="FunFam" id="1.10.10.60:FF:000002">
    <property type="entry name" value="Myb family transcription factor"/>
    <property type="match status" value="1"/>
</dbReference>
<dbReference type="PROSITE" id="PS50848">
    <property type="entry name" value="START"/>
    <property type="match status" value="1"/>
</dbReference>
<sequence>MAGGCSSSSPLPSLQVDSISSDHFEGSTAQSQKFGMRSGPTGHNFKSTFSRSSLFCTNLYQSSSTTSEAHRPFGNLPFLSNSPVYERSNPAVDSANSSSLFTDERRNRADDRDTVEVLTKDLLSFPGNVSEERFRGLGCNDDNSVLEEHVELQYLADELDAIMVESGEIPKLDDIYGSHHPPPKQAPELNLNWSIPTPGVDSPSSSGQSPGSSGHKPRMRWTPELHKLFVEAVNKLDGAEKATPKGVLKLMNVQGLTIYHVKSHLQKYRFAKYIPEGKEDKKSSTSAEKAATSSSDYDGRRKGRMQFTEALRMQMEVQKQLHKQLEVQRELQLRIEEHAQFLQKILEEQQRAGSSLISSDQNLPWPEEGNPPDQAETPVSSSLKHKSSPESGEGEGEKYKRLKLNDDTASPSSTLLFILLWHYSRRFSFVSSFRRLNGPSANSPPSQPSNPQTRVSEIVSEDDLKFLIDNLEESPDELERWEIVTERRSNTVFYTAKSCKPKSGPLKYLSNTVFENCSPEFLRDFYMDNDYRKSWDKTVTAFEQLEVDRSNGTEIGRIIKKFPLLTAREYVLAWRLWEGSDSSFYCFTKECEHPLTPRQRKFVRVEYFRSGWRIRKVPGKNASEIRMFHQEDAGLNVDMARLAFSKGIWSYICKMDSAFRRYSSISYSQQGSAVGAPSLIQKVPPGLDNWNKNNRSQTSAAPSFCQGQQSTEEIKLSKKLLRSPSKKTLAKGAILIGGVLCLTRGNPALGAKVATAYILTKLGKRGGSSSGQSLQHK</sequence>
<accession>A0AAN7JTX2</accession>
<keyword evidence="6" id="KW-0539">Nucleus</keyword>
<feature type="region of interest" description="Disordered" evidence="7">
    <location>
        <begin position="353"/>
        <end position="405"/>
    </location>
</feature>
<dbReference type="PANTHER" id="PTHR31499:SF80">
    <property type="entry name" value="HTH MYB-TYPE DOMAIN-CONTAINING PROTEIN"/>
    <property type="match status" value="1"/>
</dbReference>
<evidence type="ECO:0000256" key="7">
    <source>
        <dbReference type="SAM" id="MobiDB-lite"/>
    </source>
</evidence>
<feature type="region of interest" description="Disordered" evidence="7">
    <location>
        <begin position="277"/>
        <end position="301"/>
    </location>
</feature>
<evidence type="ECO:0000256" key="2">
    <source>
        <dbReference type="ARBA" id="ARBA00006783"/>
    </source>
</evidence>
<keyword evidence="5" id="KW-0804">Transcription</keyword>
<dbReference type="PANTHER" id="PTHR31499">
    <property type="entry name" value="MYB FAMILY TRANSCRIPTION FACTOR PHL11"/>
    <property type="match status" value="1"/>
</dbReference>
<dbReference type="Pfam" id="PF01852">
    <property type="entry name" value="START"/>
    <property type="match status" value="1"/>
</dbReference>
<keyword evidence="4" id="KW-0175">Coiled coil</keyword>
<gene>
    <name evidence="9" type="ORF">SAY87_002332</name>
</gene>
<feature type="compositionally biased region" description="Polar residues" evidence="7">
    <location>
        <begin position="353"/>
        <end position="362"/>
    </location>
</feature>
<evidence type="ECO:0000256" key="3">
    <source>
        <dbReference type="ARBA" id="ARBA00023015"/>
    </source>
</evidence>
<evidence type="ECO:0000313" key="10">
    <source>
        <dbReference type="Proteomes" id="UP001345219"/>
    </source>
</evidence>
<dbReference type="GO" id="GO:0003677">
    <property type="term" value="F:DNA binding"/>
    <property type="evidence" value="ECO:0007669"/>
    <property type="project" value="InterPro"/>
</dbReference>
<comment type="similarity">
    <text evidence="2">Belongs to the MYB-CC family.</text>
</comment>
<feature type="domain" description="START" evidence="8">
    <location>
        <begin position="479"/>
        <end position="664"/>
    </location>
</feature>
<evidence type="ECO:0000256" key="5">
    <source>
        <dbReference type="ARBA" id="ARBA00023163"/>
    </source>
</evidence>
<comment type="subcellular location">
    <subcellularLocation>
        <location evidence="1">Nucleus</location>
    </subcellularLocation>
</comment>
<dbReference type="InterPro" id="IPR001005">
    <property type="entry name" value="SANT/Myb"/>
</dbReference>
<feature type="compositionally biased region" description="Low complexity" evidence="7">
    <location>
        <begin position="202"/>
        <end position="214"/>
    </location>
</feature>
<dbReference type="InterPro" id="IPR002913">
    <property type="entry name" value="START_lipid-bd_dom"/>
</dbReference>
<dbReference type="InterPro" id="IPR006447">
    <property type="entry name" value="Myb_dom_plants"/>
</dbReference>
<dbReference type="Pfam" id="PF14379">
    <property type="entry name" value="Myb_CC_LHEQLE"/>
    <property type="match status" value="1"/>
</dbReference>
<feature type="compositionally biased region" description="Basic and acidic residues" evidence="7">
    <location>
        <begin position="395"/>
        <end position="405"/>
    </location>
</feature>
<dbReference type="SUPFAM" id="SSF55961">
    <property type="entry name" value="Bet v1-like"/>
    <property type="match status" value="1"/>
</dbReference>
<evidence type="ECO:0000313" key="9">
    <source>
        <dbReference type="EMBL" id="KAK4754228.1"/>
    </source>
</evidence>
<dbReference type="Gene3D" id="3.30.530.20">
    <property type="match status" value="1"/>
</dbReference>
<dbReference type="Proteomes" id="UP001345219">
    <property type="component" value="Chromosome 2"/>
</dbReference>
<dbReference type="GO" id="GO:0008289">
    <property type="term" value="F:lipid binding"/>
    <property type="evidence" value="ECO:0007669"/>
    <property type="project" value="InterPro"/>
</dbReference>
<proteinExistence type="inferred from homology"/>